<proteinExistence type="predicted"/>
<keyword evidence="3" id="KW-1185">Reference proteome</keyword>
<evidence type="ECO:0000313" key="3">
    <source>
        <dbReference type="Proteomes" id="UP001611383"/>
    </source>
</evidence>
<evidence type="ECO:0000256" key="1">
    <source>
        <dbReference type="SAM" id="SignalP"/>
    </source>
</evidence>
<dbReference type="Proteomes" id="UP001611383">
    <property type="component" value="Chromosome"/>
</dbReference>
<feature type="signal peptide" evidence="1">
    <location>
        <begin position="1"/>
        <end position="26"/>
    </location>
</feature>
<protein>
    <submittedName>
        <fullName evidence="2">Uncharacterized protein</fullName>
    </submittedName>
</protein>
<organism evidence="2 3">
    <name type="scientific">Archangium minus</name>
    <dbReference type="NCBI Taxonomy" id="83450"/>
    <lineage>
        <taxon>Bacteria</taxon>
        <taxon>Pseudomonadati</taxon>
        <taxon>Myxococcota</taxon>
        <taxon>Myxococcia</taxon>
        <taxon>Myxococcales</taxon>
        <taxon>Cystobacterineae</taxon>
        <taxon>Archangiaceae</taxon>
        <taxon>Archangium</taxon>
    </lineage>
</organism>
<gene>
    <name evidence="2" type="ORF">F0U60_27260</name>
</gene>
<feature type="chain" id="PRO_5047510369" evidence="1">
    <location>
        <begin position="27"/>
        <end position="183"/>
    </location>
</feature>
<sequence>MTFLRNLTIYLPAILGIILYVSPAAAQSPVSCGTVVAGYLDAPYAGSDWLEIVGSRVVARGSFGFSSFTMADGYQVESTPLHTAAAGGRSVFSAPRSGSAYTGNFHEVFPGRGNGDEDRWQFWIERSGSVYLRSITWNGSWAPMQNVVCYTGSSGQLVVVGLINNPGFGTDYWTFVMRRNYLI</sequence>
<reference evidence="2 3" key="1">
    <citation type="submission" date="2019-08" db="EMBL/GenBank/DDBJ databases">
        <title>Archangium and Cystobacter genomes.</title>
        <authorList>
            <person name="Chen I.-C.K."/>
            <person name="Wielgoss S."/>
        </authorList>
    </citation>
    <scope>NUCLEOTIDE SEQUENCE [LARGE SCALE GENOMIC DNA]</scope>
    <source>
        <strain evidence="2 3">Cbm 6</strain>
    </source>
</reference>
<dbReference type="EMBL" id="CP043494">
    <property type="protein sequence ID" value="WNG47409.1"/>
    <property type="molecule type" value="Genomic_DNA"/>
</dbReference>
<dbReference type="RefSeq" id="WP_395803713.1">
    <property type="nucleotide sequence ID" value="NZ_CP043494.1"/>
</dbReference>
<evidence type="ECO:0000313" key="2">
    <source>
        <dbReference type="EMBL" id="WNG47409.1"/>
    </source>
</evidence>
<name>A0ABY9WW85_9BACT</name>
<keyword evidence="1" id="KW-0732">Signal</keyword>
<accession>A0ABY9WW85</accession>